<accession>A0A2N8SSE1</accession>
<dbReference type="InterPro" id="IPR012349">
    <property type="entry name" value="Split_barrel_FMN-bd"/>
</dbReference>
<protein>
    <submittedName>
        <fullName evidence="2">Transcriptional regulator</fullName>
    </submittedName>
</protein>
<gene>
    <name evidence="2" type="ORF">CXL00_11855</name>
</gene>
<dbReference type="InterPro" id="IPR007396">
    <property type="entry name" value="TR_PAI2-type"/>
</dbReference>
<feature type="region of interest" description="Disordered" evidence="1">
    <location>
        <begin position="189"/>
        <end position="219"/>
    </location>
</feature>
<organism evidence="2 3">
    <name type="scientific">Stutzerimonas stutzeri</name>
    <name type="common">Pseudomonas stutzeri</name>
    <dbReference type="NCBI Taxonomy" id="316"/>
    <lineage>
        <taxon>Bacteria</taxon>
        <taxon>Pseudomonadati</taxon>
        <taxon>Pseudomonadota</taxon>
        <taxon>Gammaproteobacteria</taxon>
        <taxon>Pseudomonadales</taxon>
        <taxon>Pseudomonadaceae</taxon>
        <taxon>Stutzerimonas</taxon>
    </lineage>
</organism>
<dbReference type="PIRSF" id="PIRSF010372">
    <property type="entry name" value="PaiB"/>
    <property type="match status" value="1"/>
</dbReference>
<dbReference type="PANTHER" id="PTHR35802">
    <property type="entry name" value="PROTEASE SYNTHASE AND SPORULATION PROTEIN PAI 2"/>
    <property type="match status" value="1"/>
</dbReference>
<dbReference type="Pfam" id="PF04299">
    <property type="entry name" value="FMN_bind_2"/>
    <property type="match status" value="1"/>
</dbReference>
<dbReference type="PANTHER" id="PTHR35802:SF1">
    <property type="entry name" value="PROTEASE SYNTHASE AND SPORULATION PROTEIN PAI 2"/>
    <property type="match status" value="1"/>
</dbReference>
<evidence type="ECO:0000313" key="3">
    <source>
        <dbReference type="Proteomes" id="UP000235897"/>
    </source>
</evidence>
<dbReference type="SUPFAM" id="SSF50475">
    <property type="entry name" value="FMN-binding split barrel"/>
    <property type="match status" value="1"/>
</dbReference>
<evidence type="ECO:0000313" key="2">
    <source>
        <dbReference type="EMBL" id="PNG05411.1"/>
    </source>
</evidence>
<name>A0A2N8SSE1_STUST</name>
<dbReference type="Proteomes" id="UP000235897">
    <property type="component" value="Unassembled WGS sequence"/>
</dbReference>
<evidence type="ECO:0000256" key="1">
    <source>
        <dbReference type="SAM" id="MobiDB-lite"/>
    </source>
</evidence>
<dbReference type="OrthoDB" id="9794948at2"/>
<reference evidence="2 3" key="1">
    <citation type="submission" date="2018-01" db="EMBL/GenBank/DDBJ databases">
        <title>Denitrification phenotypes of diverse strains of Pseudomonas stutzeri.</title>
        <authorList>
            <person name="Milligan D.A."/>
            <person name="Bergaust L."/>
            <person name="Bakken L.R."/>
            <person name="Frostegard A."/>
        </authorList>
    </citation>
    <scope>NUCLEOTIDE SEQUENCE [LARGE SCALE GENOMIC DNA]</scope>
    <source>
        <strain evidence="2 3">28a3</strain>
    </source>
</reference>
<proteinExistence type="predicted"/>
<dbReference type="AlphaFoldDB" id="A0A2N8SSE1"/>
<dbReference type="RefSeq" id="WP_102846818.1">
    <property type="nucleotide sequence ID" value="NZ_JAMOIG010000002.1"/>
</dbReference>
<dbReference type="EMBL" id="POUW01000004">
    <property type="protein sequence ID" value="PNG05411.1"/>
    <property type="molecule type" value="Genomic_DNA"/>
</dbReference>
<sequence>MYTPTAFRQDDLATLHRQMRDTRLPTLVSHGTQGLLASHLPLLLDPDEGPFGTLYGHFARANPQWRDLAEGQPALVIFQGPDAYVSPSWYPSKAEHGEVVPTWNYISVQAQGRAEVFDDSERLLQLVSRLSARHEATRERPWAVSDAPSAYIAKQLRAIVGFALPIEQLQGKFKLSQNRSQADQAGVREALASSRDSRDRELAAHISYRQPTPRKPHEH</sequence>
<dbReference type="Gene3D" id="2.30.110.10">
    <property type="entry name" value="Electron Transport, Fmn-binding Protein, Chain A"/>
    <property type="match status" value="1"/>
</dbReference>
<comment type="caution">
    <text evidence="2">The sequence shown here is derived from an EMBL/GenBank/DDBJ whole genome shotgun (WGS) entry which is preliminary data.</text>
</comment>